<keyword evidence="4" id="KW-1185">Reference proteome</keyword>
<accession>A0A395INX0</accession>
<dbReference type="EMBL" id="QKRW01000034">
    <property type="protein sequence ID" value="RAL61103.1"/>
    <property type="molecule type" value="Genomic_DNA"/>
</dbReference>
<dbReference type="OrthoDB" id="329835at2759"/>
<comment type="caution">
    <text evidence="1">Lacks conserved residue(s) required for the propagation of feature annotation.</text>
</comment>
<protein>
    <recommendedName>
        <fullName evidence="2">PKS/mFAS DH domain-containing protein</fullName>
    </recommendedName>
</protein>
<comment type="caution">
    <text evidence="3">The sequence shown here is derived from an EMBL/GenBank/DDBJ whole genome shotgun (WGS) entry which is preliminary data.</text>
</comment>
<dbReference type="Gene3D" id="3.10.129.120">
    <property type="match status" value="1"/>
</dbReference>
<feature type="region of interest" description="N-terminal hotdog fold" evidence="1">
    <location>
        <position position="1"/>
    </location>
</feature>
<dbReference type="InterPro" id="IPR049900">
    <property type="entry name" value="PKS_mFAS_DH"/>
</dbReference>
<feature type="domain" description="PKS/mFAS DH" evidence="2">
    <location>
        <begin position="1"/>
        <end position="144"/>
    </location>
</feature>
<evidence type="ECO:0000313" key="4">
    <source>
        <dbReference type="Proteomes" id="UP000249056"/>
    </source>
</evidence>
<dbReference type="Pfam" id="PF14765">
    <property type="entry name" value="PS-DH"/>
    <property type="match status" value="1"/>
</dbReference>
<evidence type="ECO:0000313" key="3">
    <source>
        <dbReference type="EMBL" id="RAL61103.1"/>
    </source>
</evidence>
<gene>
    <name evidence="3" type="ORF">DID88_010443</name>
</gene>
<name>A0A395INX0_9HELO</name>
<evidence type="ECO:0000256" key="1">
    <source>
        <dbReference type="PROSITE-ProRule" id="PRU01363"/>
    </source>
</evidence>
<proteinExistence type="predicted"/>
<feature type="region of interest" description="C-terminal hotdog fold" evidence="1">
    <location>
        <begin position="1"/>
        <end position="144"/>
    </location>
</feature>
<dbReference type="AlphaFoldDB" id="A0A395INX0"/>
<evidence type="ECO:0000259" key="2">
    <source>
        <dbReference type="PROSITE" id="PS52019"/>
    </source>
</evidence>
<reference evidence="3 4" key="1">
    <citation type="submission" date="2018-06" db="EMBL/GenBank/DDBJ databases">
        <title>Genome Sequence of the Brown Rot Fungal Pathogen Monilinia fructigena.</title>
        <authorList>
            <person name="Landi L."/>
            <person name="De Miccolis Angelini R.M."/>
            <person name="Pollastro S."/>
            <person name="Abate D."/>
            <person name="Faretra F."/>
            <person name="Romanazzi G."/>
        </authorList>
    </citation>
    <scope>NUCLEOTIDE SEQUENCE [LARGE SCALE GENOMIC DNA]</scope>
    <source>
        <strain evidence="3 4">Mfrg269</strain>
    </source>
</reference>
<organism evidence="3 4">
    <name type="scientific">Monilinia fructigena</name>
    <dbReference type="NCBI Taxonomy" id="38457"/>
    <lineage>
        <taxon>Eukaryota</taxon>
        <taxon>Fungi</taxon>
        <taxon>Dikarya</taxon>
        <taxon>Ascomycota</taxon>
        <taxon>Pezizomycotina</taxon>
        <taxon>Leotiomycetes</taxon>
        <taxon>Helotiales</taxon>
        <taxon>Sclerotiniaceae</taxon>
        <taxon>Monilinia</taxon>
    </lineage>
</organism>
<dbReference type="Proteomes" id="UP000249056">
    <property type="component" value="Unassembled WGS sequence"/>
</dbReference>
<dbReference type="PROSITE" id="PS52019">
    <property type="entry name" value="PKS_MFAS_DH"/>
    <property type="match status" value="1"/>
</dbReference>
<dbReference type="InterPro" id="IPR049551">
    <property type="entry name" value="PKS_DH_C"/>
</dbReference>
<sequence>MYEYFESFGFNYGPSFRPIQDVFFSEKGQATAKVNMDYWKSVIADKDIQTHVIHPTTLDGILQLAFPAFTKGCAVHIPTMVPTLINHLWISNLESSPDGLVEISMKAAERGYRGACAAFRAVHASTKKACIAGDFEMTYVFKHE</sequence>